<dbReference type="PANTHER" id="PTHR12558">
    <property type="entry name" value="CELL DIVISION CYCLE 16,23,27"/>
    <property type="match status" value="1"/>
</dbReference>
<dbReference type="RefSeq" id="WP_111539913.1">
    <property type="nucleotide sequence ID" value="NZ_QKYV01000001.1"/>
</dbReference>
<sequence>MKNKSFTYHIFLLLFGIIIIPKSTIAQVREPLKDTLVQDNLGNVEDQFQEHFFEALAQKGIENYEKAIDALMQCKKIAPKKTIVDFELGKNYKALKNYDNAEDSFKKVLKERPNDKDVLSEIYEVYYLIQNYKKAIPIAESLAKYSVNYYEDLANLYGLTKQYEKALDALEKIDESEGYSDYREALRNKIFSESNDPKLREAYLKKEIEKFPNMEDNYLELMHFYATQNNMDKAYKVVEELQQRKPNSSAAHFILFKKHLVNYEDEKAIASMKIVLENTNNEVIKKSVIQAFIQLVKEKPQYEDELISTLENQMDSSEESDELVGQYLAKNNNNKAYEHYLNRLKNDPNNFELLKKVIHLEVKNQKFETALKRSNEALNVYPTQPFFYYYKGVALRNLSKPNLAIDSFQEGLEYLIENKELELYFYQEMFESYKVLSDVEMIKKYQQKIEALKNNKS</sequence>
<gene>
    <name evidence="3" type="ORF">LX95_00586</name>
</gene>
<dbReference type="SUPFAM" id="SSF48452">
    <property type="entry name" value="TPR-like"/>
    <property type="match status" value="2"/>
</dbReference>
<dbReference type="AlphaFoldDB" id="A0A2W7IF47"/>
<dbReference type="PROSITE" id="PS50005">
    <property type="entry name" value="TPR"/>
    <property type="match status" value="1"/>
</dbReference>
<evidence type="ECO:0000256" key="1">
    <source>
        <dbReference type="PROSITE-ProRule" id="PRU00339"/>
    </source>
</evidence>
<dbReference type="InterPro" id="IPR011990">
    <property type="entry name" value="TPR-like_helical_dom_sf"/>
</dbReference>
<protein>
    <submittedName>
        <fullName evidence="3">Tetratricopeptide repeat protein</fullName>
    </submittedName>
</protein>
<name>A0A2W7IF47_9FLAO</name>
<organism evidence="3 4">
    <name type="scientific">Mesonia algae</name>
    <dbReference type="NCBI Taxonomy" id="213248"/>
    <lineage>
        <taxon>Bacteria</taxon>
        <taxon>Pseudomonadati</taxon>
        <taxon>Bacteroidota</taxon>
        <taxon>Flavobacteriia</taxon>
        <taxon>Flavobacteriales</taxon>
        <taxon>Flavobacteriaceae</taxon>
        <taxon>Mesonia</taxon>
    </lineage>
</organism>
<dbReference type="InterPro" id="IPR056835">
    <property type="entry name" value="ARM_TT21_5th"/>
</dbReference>
<evidence type="ECO:0000313" key="4">
    <source>
        <dbReference type="Proteomes" id="UP000249542"/>
    </source>
</evidence>
<feature type="repeat" description="TPR" evidence="1">
    <location>
        <begin position="82"/>
        <end position="115"/>
    </location>
</feature>
<dbReference type="Pfam" id="PF25064">
    <property type="entry name" value="ARM_TT21_5th"/>
    <property type="match status" value="1"/>
</dbReference>
<dbReference type="EMBL" id="QKYV01000001">
    <property type="protein sequence ID" value="PZW44252.1"/>
    <property type="molecule type" value="Genomic_DNA"/>
</dbReference>
<dbReference type="Proteomes" id="UP000249542">
    <property type="component" value="Unassembled WGS sequence"/>
</dbReference>
<comment type="caution">
    <text evidence="3">The sequence shown here is derived from an EMBL/GenBank/DDBJ whole genome shotgun (WGS) entry which is preliminary data.</text>
</comment>
<evidence type="ECO:0000259" key="2">
    <source>
        <dbReference type="Pfam" id="PF25064"/>
    </source>
</evidence>
<keyword evidence="1" id="KW-0802">TPR repeat</keyword>
<accession>A0A2W7IF47</accession>
<keyword evidence="4" id="KW-1185">Reference proteome</keyword>
<dbReference type="Gene3D" id="1.25.40.10">
    <property type="entry name" value="Tetratricopeptide repeat domain"/>
    <property type="match status" value="3"/>
</dbReference>
<dbReference type="InterPro" id="IPR019734">
    <property type="entry name" value="TPR_rpt"/>
</dbReference>
<dbReference type="Pfam" id="PF13181">
    <property type="entry name" value="TPR_8"/>
    <property type="match status" value="2"/>
</dbReference>
<feature type="domain" description="Tetratricopeptide repeat protein 21A/21B fifth ARM repeats" evidence="2">
    <location>
        <begin position="329"/>
        <end position="409"/>
    </location>
</feature>
<evidence type="ECO:0000313" key="3">
    <source>
        <dbReference type="EMBL" id="PZW44252.1"/>
    </source>
</evidence>
<dbReference type="SMART" id="SM00028">
    <property type="entry name" value="TPR"/>
    <property type="match status" value="4"/>
</dbReference>
<proteinExistence type="predicted"/>
<reference evidence="3 4" key="1">
    <citation type="submission" date="2018-06" db="EMBL/GenBank/DDBJ databases">
        <title>Genomic Encyclopedia of Archaeal and Bacterial Type Strains, Phase II (KMG-II): from individual species to whole genera.</title>
        <authorList>
            <person name="Goeker M."/>
        </authorList>
    </citation>
    <scope>NUCLEOTIDE SEQUENCE [LARGE SCALE GENOMIC DNA]</scope>
    <source>
        <strain evidence="3 4">DSM 15361</strain>
    </source>
</reference>
<dbReference type="PANTHER" id="PTHR12558:SF13">
    <property type="entry name" value="CELL DIVISION CYCLE PROTEIN 27 HOMOLOG"/>
    <property type="match status" value="1"/>
</dbReference>